<sequence>MVSTLDEEVALMATELINWIYDKASLEIETIGYYELQFHVLQANLPEKLWHILEAQLAKWTMT</sequence>
<protein>
    <submittedName>
        <fullName evidence="2">Uncharacterized protein</fullName>
    </submittedName>
</protein>
<organism evidence="1 2">
    <name type="scientific">Romanomermis culicivorax</name>
    <name type="common">Nematode worm</name>
    <dbReference type="NCBI Taxonomy" id="13658"/>
    <lineage>
        <taxon>Eukaryota</taxon>
        <taxon>Metazoa</taxon>
        <taxon>Ecdysozoa</taxon>
        <taxon>Nematoda</taxon>
        <taxon>Enoplea</taxon>
        <taxon>Dorylaimia</taxon>
        <taxon>Mermithida</taxon>
        <taxon>Mermithoidea</taxon>
        <taxon>Mermithidae</taxon>
        <taxon>Romanomermis</taxon>
    </lineage>
</organism>
<dbReference type="Proteomes" id="UP000887565">
    <property type="component" value="Unplaced"/>
</dbReference>
<dbReference type="WBParaSite" id="nRc.2.0.1.t31389-RA">
    <property type="protein sequence ID" value="nRc.2.0.1.t31389-RA"/>
    <property type="gene ID" value="nRc.2.0.1.g31389"/>
</dbReference>
<name>A0A915JZA0_ROMCU</name>
<reference evidence="2" key="1">
    <citation type="submission" date="2022-11" db="UniProtKB">
        <authorList>
            <consortium name="WormBaseParasite"/>
        </authorList>
    </citation>
    <scope>IDENTIFICATION</scope>
</reference>
<dbReference type="AlphaFoldDB" id="A0A915JZA0"/>
<accession>A0A915JZA0</accession>
<keyword evidence="1" id="KW-1185">Reference proteome</keyword>
<evidence type="ECO:0000313" key="2">
    <source>
        <dbReference type="WBParaSite" id="nRc.2.0.1.t31389-RA"/>
    </source>
</evidence>
<proteinExistence type="predicted"/>
<evidence type="ECO:0000313" key="1">
    <source>
        <dbReference type="Proteomes" id="UP000887565"/>
    </source>
</evidence>